<reference evidence="6 7" key="1">
    <citation type="journal article" date="2018" name="Genome Biol. Evol.">
        <title>Multiple Roots of Fruiting Body Formation in Amoebozoa.</title>
        <authorList>
            <person name="Hillmann F."/>
            <person name="Forbes G."/>
            <person name="Novohradska S."/>
            <person name="Ferling I."/>
            <person name="Riege K."/>
            <person name="Groth M."/>
            <person name="Westermann M."/>
            <person name="Marz M."/>
            <person name="Spaller T."/>
            <person name="Winckler T."/>
            <person name="Schaap P."/>
            <person name="Glockner G."/>
        </authorList>
    </citation>
    <scope>NUCLEOTIDE SEQUENCE [LARGE SCALE GENOMIC DNA]</scope>
    <source>
        <strain evidence="6 7">Jena</strain>
    </source>
</reference>
<dbReference type="InterPro" id="IPR036097">
    <property type="entry name" value="HisK_dim/P_sf"/>
</dbReference>
<gene>
    <name evidence="6" type="ORF">PROFUN_09373</name>
</gene>
<evidence type="ECO:0000313" key="7">
    <source>
        <dbReference type="Proteomes" id="UP000241769"/>
    </source>
</evidence>
<dbReference type="Proteomes" id="UP000241769">
    <property type="component" value="Unassembled WGS sequence"/>
</dbReference>
<dbReference type="InterPro" id="IPR011006">
    <property type="entry name" value="CheY-like_superfamily"/>
</dbReference>
<proteinExistence type="predicted"/>
<dbReference type="InterPro" id="IPR036890">
    <property type="entry name" value="HATPase_C_sf"/>
</dbReference>
<evidence type="ECO:0000313" key="6">
    <source>
        <dbReference type="EMBL" id="PRP83209.1"/>
    </source>
</evidence>
<evidence type="ECO:0000256" key="3">
    <source>
        <dbReference type="PROSITE-ProRule" id="PRU00169"/>
    </source>
</evidence>
<evidence type="ECO:0000256" key="1">
    <source>
        <dbReference type="ARBA" id="ARBA00022553"/>
    </source>
</evidence>
<dbReference type="SUPFAM" id="SSF55785">
    <property type="entry name" value="PYP-like sensor domain (PAS domain)"/>
    <property type="match status" value="2"/>
</dbReference>
<dbReference type="InterPro" id="IPR000014">
    <property type="entry name" value="PAS"/>
</dbReference>
<sequence>MSRTDSVEPFPSPAKNTVSLNIPHLYTITRKTLTSKTQWCAHKRMRGRLLEDSFSSHESGGSIMSNRPTSDIGCIYGVHVKEKMAEVETPSVLERIQGVPFQAWQGYEFYRTFYNFSPMPMGVVRAFPDDMFNVDCNVAAATYFGRPVEEVRGRTSSSMGAPLDCIQEWLSVYRESLEHSKPRSFTYISPCATDQNRYLCCTIYPIYGEHFAYIINDVTHIKKAELKAVQLQTKNEMIVNSLDTVVWEVDAQTGRFQFVSDRTEECLNMTRAEWDRYEDFFDRHVSPSDRTHLPKLNDIPEGIHMDFTLRTTHNCPIGTHAKVSLCKSDDAFGGKMIVGTMRGIFSENSEPSTNSEKHKISSEISEEIRGPLNRIMGAIELVSDMHITENVKDILSNVKSCTLSLQTTIDALSEEPTLRGVEMMGGRSAIHMRSIIEDAVDTVSNKAEEKGIDLITCYPTNVPGNFSGNSSIHIRQTILHLLEFSIRFTQRGQISIGMEFESLDPQIIIALPFSQRIYNTIVDAFEGSSEYPLSGDSAMSSLLHIKLSIQAAGARISLSHSDSATFIRCSLPIRPIGEIQEQHKMEDKTVWTTLEEDSLVDAPLFNQLSVWNVKVSHLSPEDLVHRLTSNAQLADYIVVDDEHLANLEGIHVAKPLVVVTRYSRYRSRQLHDLQLVNLFRPVNSTKLHHVLARCRSREEETISIQGSPDSSPAMRPTKRKMEQSLSDRPRVLVLDPSEISQKSLSLLLAQQEFDSSTAQTFSEAHELLRDPTHIYDVILVDVTRDGDGEIGKKLRELCQENGRSCPALFALTNQVNLDGYDRTIKKPVRGSDLRRAYGEYESRRARPRI</sequence>
<feature type="modified residue" description="4-aspartylphosphate" evidence="3">
    <location>
        <position position="781"/>
    </location>
</feature>
<keyword evidence="7" id="KW-1185">Reference proteome</keyword>
<dbReference type="SMART" id="SM00091">
    <property type="entry name" value="PAS"/>
    <property type="match status" value="2"/>
</dbReference>
<evidence type="ECO:0000256" key="2">
    <source>
        <dbReference type="ARBA" id="ARBA00023012"/>
    </source>
</evidence>
<comment type="caution">
    <text evidence="6">The sequence shown here is derived from an EMBL/GenBank/DDBJ whole genome shotgun (WGS) entry which is preliminary data.</text>
</comment>
<dbReference type="InParanoid" id="A0A2P6NGY6"/>
<dbReference type="OrthoDB" id="10674754at2759"/>
<dbReference type="InterPro" id="IPR003661">
    <property type="entry name" value="HisK_dim/P_dom"/>
</dbReference>
<dbReference type="AlphaFoldDB" id="A0A2P6NGY6"/>
<keyword evidence="2" id="KW-0902">Two-component regulatory system</keyword>
<evidence type="ECO:0000259" key="5">
    <source>
        <dbReference type="PROSITE" id="PS50110"/>
    </source>
</evidence>
<dbReference type="STRING" id="1890364.A0A2P6NGY6"/>
<feature type="domain" description="Response regulatory" evidence="5">
    <location>
        <begin position="730"/>
        <end position="841"/>
    </location>
</feature>
<dbReference type="InterPro" id="IPR001789">
    <property type="entry name" value="Sig_transdc_resp-reg_receiver"/>
</dbReference>
<dbReference type="PANTHER" id="PTHR45339">
    <property type="entry name" value="HYBRID SIGNAL TRANSDUCTION HISTIDINE KINASE J"/>
    <property type="match status" value="1"/>
</dbReference>
<accession>A0A2P6NGY6</accession>
<evidence type="ECO:0000256" key="4">
    <source>
        <dbReference type="SAM" id="MobiDB-lite"/>
    </source>
</evidence>
<keyword evidence="1 3" id="KW-0597">Phosphoprotein</keyword>
<dbReference type="Gene3D" id="1.10.287.130">
    <property type="match status" value="1"/>
</dbReference>
<feature type="region of interest" description="Disordered" evidence="4">
    <location>
        <begin position="701"/>
        <end position="727"/>
    </location>
</feature>
<dbReference type="CDD" id="cd00082">
    <property type="entry name" value="HisKA"/>
    <property type="match status" value="1"/>
</dbReference>
<dbReference type="Gene3D" id="3.30.565.10">
    <property type="entry name" value="Histidine kinase-like ATPase, C-terminal domain"/>
    <property type="match status" value="1"/>
</dbReference>
<keyword evidence="6" id="KW-0418">Kinase</keyword>
<dbReference type="PROSITE" id="PS50110">
    <property type="entry name" value="RESPONSE_REGULATORY"/>
    <property type="match status" value="1"/>
</dbReference>
<dbReference type="PANTHER" id="PTHR45339:SF1">
    <property type="entry name" value="HYBRID SIGNAL TRANSDUCTION HISTIDINE KINASE J"/>
    <property type="match status" value="1"/>
</dbReference>
<dbReference type="SUPFAM" id="SSF52172">
    <property type="entry name" value="CheY-like"/>
    <property type="match status" value="1"/>
</dbReference>
<dbReference type="GO" id="GO:0000155">
    <property type="term" value="F:phosphorelay sensor kinase activity"/>
    <property type="evidence" value="ECO:0007669"/>
    <property type="project" value="InterPro"/>
</dbReference>
<keyword evidence="6" id="KW-0808">Transferase</keyword>
<protein>
    <submittedName>
        <fullName evidence="6">Sensor histidine kinase/response regulator hybrid</fullName>
    </submittedName>
</protein>
<name>A0A2P6NGY6_9EUKA</name>
<organism evidence="6 7">
    <name type="scientific">Planoprotostelium fungivorum</name>
    <dbReference type="NCBI Taxonomy" id="1890364"/>
    <lineage>
        <taxon>Eukaryota</taxon>
        <taxon>Amoebozoa</taxon>
        <taxon>Evosea</taxon>
        <taxon>Variosea</taxon>
        <taxon>Cavosteliida</taxon>
        <taxon>Cavosteliaceae</taxon>
        <taxon>Planoprotostelium</taxon>
    </lineage>
</organism>
<dbReference type="EMBL" id="MDYQ01000087">
    <property type="protein sequence ID" value="PRP83209.1"/>
    <property type="molecule type" value="Genomic_DNA"/>
</dbReference>
<dbReference type="Gene3D" id="3.40.50.2300">
    <property type="match status" value="1"/>
</dbReference>
<dbReference type="SUPFAM" id="SSF47384">
    <property type="entry name" value="Homodimeric domain of signal transducing histidine kinase"/>
    <property type="match status" value="1"/>
</dbReference>
<dbReference type="Gene3D" id="3.30.450.20">
    <property type="entry name" value="PAS domain"/>
    <property type="match status" value="2"/>
</dbReference>
<dbReference type="InterPro" id="IPR035965">
    <property type="entry name" value="PAS-like_dom_sf"/>
</dbReference>